<accession>D7T1Z9</accession>
<organism evidence="1 2">
    <name type="scientific">Vitis vinifera</name>
    <name type="common">Grape</name>
    <dbReference type="NCBI Taxonomy" id="29760"/>
    <lineage>
        <taxon>Eukaryota</taxon>
        <taxon>Viridiplantae</taxon>
        <taxon>Streptophyta</taxon>
        <taxon>Embryophyta</taxon>
        <taxon>Tracheophyta</taxon>
        <taxon>Spermatophyta</taxon>
        <taxon>Magnoliopsida</taxon>
        <taxon>eudicotyledons</taxon>
        <taxon>Gunneridae</taxon>
        <taxon>Pentapetalae</taxon>
        <taxon>rosids</taxon>
        <taxon>Vitales</taxon>
        <taxon>Vitaceae</taxon>
        <taxon>Viteae</taxon>
        <taxon>Vitis</taxon>
    </lineage>
</organism>
<sequence>MSFAQTKNLDVYIIWKPHSASLCPQPTQTFLIIIVHSRSYQEFQVRKKKIINTAKRTSTTCGSRGTKLGKLRSKPCPINYWEILFGNQIKEAIMCGFCSVKSERNLIIL</sequence>
<reference evidence="2" key="1">
    <citation type="journal article" date="2007" name="Nature">
        <title>The grapevine genome sequence suggests ancestral hexaploidization in major angiosperm phyla.</title>
        <authorList>
            <consortium name="The French-Italian Public Consortium for Grapevine Genome Characterization."/>
            <person name="Jaillon O."/>
            <person name="Aury J.-M."/>
            <person name="Noel B."/>
            <person name="Policriti A."/>
            <person name="Clepet C."/>
            <person name="Casagrande A."/>
            <person name="Choisne N."/>
            <person name="Aubourg S."/>
            <person name="Vitulo N."/>
            <person name="Jubin C."/>
            <person name="Vezzi A."/>
            <person name="Legeai F."/>
            <person name="Hugueney P."/>
            <person name="Dasilva C."/>
            <person name="Horner D."/>
            <person name="Mica E."/>
            <person name="Jublot D."/>
            <person name="Poulain J."/>
            <person name="Bruyere C."/>
            <person name="Billault A."/>
            <person name="Segurens B."/>
            <person name="Gouyvenoux M."/>
            <person name="Ugarte E."/>
            <person name="Cattonaro F."/>
            <person name="Anthouard V."/>
            <person name="Vico V."/>
            <person name="Del Fabbro C."/>
            <person name="Alaux M."/>
            <person name="Di Gaspero G."/>
            <person name="Dumas V."/>
            <person name="Felice N."/>
            <person name="Paillard S."/>
            <person name="Juman I."/>
            <person name="Moroldo M."/>
            <person name="Scalabrin S."/>
            <person name="Canaguier A."/>
            <person name="Le Clainche I."/>
            <person name="Malacrida G."/>
            <person name="Durand E."/>
            <person name="Pesole G."/>
            <person name="Laucou V."/>
            <person name="Chatelet P."/>
            <person name="Merdinoglu D."/>
            <person name="Delledonne M."/>
            <person name="Pezzotti M."/>
            <person name="Lecharny A."/>
            <person name="Scarpelli C."/>
            <person name="Artiguenave F."/>
            <person name="Pe M.E."/>
            <person name="Valle G."/>
            <person name="Morgante M."/>
            <person name="Caboche M."/>
            <person name="Adam-Blondon A.-F."/>
            <person name="Weissenbach J."/>
            <person name="Quetier F."/>
            <person name="Wincker P."/>
        </authorList>
    </citation>
    <scope>NUCLEOTIDE SEQUENCE [LARGE SCALE GENOMIC DNA]</scope>
    <source>
        <strain evidence="2">cv. Pinot noir / PN40024</strain>
    </source>
</reference>
<proteinExistence type="predicted"/>
<dbReference type="STRING" id="29760.D7T1Z9"/>
<dbReference type="PaxDb" id="29760-VIT_16s0022g00400.t01"/>
<name>D7T1Z9_VITVI</name>
<dbReference type="Proteomes" id="UP000009183">
    <property type="component" value="Chromosome 16"/>
</dbReference>
<keyword evidence="2" id="KW-1185">Reference proteome</keyword>
<dbReference type="InParanoid" id="D7T1Z9"/>
<dbReference type="HOGENOM" id="CLU_2188789_0_0_1"/>
<protein>
    <submittedName>
        <fullName evidence="1">Uncharacterized protein</fullName>
    </submittedName>
</protein>
<evidence type="ECO:0000313" key="1">
    <source>
        <dbReference type="EMBL" id="CBI24605.3"/>
    </source>
</evidence>
<dbReference type="EMBL" id="FN595506">
    <property type="protein sequence ID" value="CBI24605.3"/>
    <property type="molecule type" value="Genomic_DNA"/>
</dbReference>
<evidence type="ECO:0000313" key="2">
    <source>
        <dbReference type="Proteomes" id="UP000009183"/>
    </source>
</evidence>
<dbReference type="AlphaFoldDB" id="D7T1Z9"/>
<gene>
    <name evidence="1" type="ordered locus">VIT_16s0022g00400</name>
</gene>